<dbReference type="InterPro" id="IPR005162">
    <property type="entry name" value="Retrotrans_gag_dom"/>
</dbReference>
<feature type="region of interest" description="Disordered" evidence="3">
    <location>
        <begin position="67"/>
        <end position="98"/>
    </location>
</feature>
<dbReference type="SUPFAM" id="SSF57756">
    <property type="entry name" value="Retrovirus zinc finger-like domains"/>
    <property type="match status" value="1"/>
</dbReference>
<reference evidence="5" key="2">
    <citation type="submission" date="2025-08" db="UniProtKB">
        <authorList>
            <consortium name="Ensembl"/>
        </authorList>
    </citation>
    <scope>IDENTIFICATION</scope>
</reference>
<evidence type="ECO:0000256" key="3">
    <source>
        <dbReference type="SAM" id="MobiDB-lite"/>
    </source>
</evidence>
<dbReference type="PANTHER" id="PTHR15503:SF36">
    <property type="entry name" value="RETROTRANSPOSON GAG-LIKE PROTEIN 5"/>
    <property type="match status" value="1"/>
</dbReference>
<dbReference type="GO" id="GO:0008270">
    <property type="term" value="F:zinc ion binding"/>
    <property type="evidence" value="ECO:0007669"/>
    <property type="project" value="UniProtKB-KW"/>
</dbReference>
<evidence type="ECO:0000256" key="1">
    <source>
        <dbReference type="PROSITE-ProRule" id="PRU00047"/>
    </source>
</evidence>
<dbReference type="Ensembl" id="ENSGWIT00000043303.1">
    <property type="protein sequence ID" value="ENSGWIP00000039837.1"/>
    <property type="gene ID" value="ENSGWIG00000020197.1"/>
</dbReference>
<dbReference type="InterPro" id="IPR021109">
    <property type="entry name" value="Peptidase_aspartic_dom_sf"/>
</dbReference>
<sequence>MNSASQKESPMERLDRLEKCMEQHQAQLQSATSNVHQAAAANDQSIATLSAQIQQLAVTVTQLVTAGDPNPAPAPPPADLAPPLPVSEPRVGTPERYGGDPEGCNPFLTNCSILFALQPHTFSTKRAKVAFAINHLTERARLWGTAEWERQTPACSSFQAFADELRKVFDETSLDPDAGGGLLGMRQGARTVSDYSIEFRTRALQSQWNAAAQTDAYLLGLNDYIKNELVSHDLPSSLDKLIELATRLDHRIQAQRQEKRHRIPERLPVPRPRPPVDENHFPAPHDGGPEPMQVGRTSLSPEEGEHRRQRNLCLYCGKPGHYVFRCPVKGARSSVERGVLMSLSSTESPIKRPHFQARLVLKRGTHTLATLIDSGTDICLLDENLAQQLEIESVPLPASVPANTLEGRLLGTITHRTVPVHLILAGRHHETVQFHILKTPQRPVILGFPWLLRHNPHIDWSTGSFISWRPYCHQICRKQAKPAPGVPIGSHNQFIPLQVTKKRASANKKNQKPREFYNAAQKVLWFTSLFTPCSLILPVPVHVFLPAQFSCSPQLLLIPSSSWRRLLILPLFCQSLARWSTH</sequence>
<proteinExistence type="predicted"/>
<dbReference type="Proteomes" id="UP000694680">
    <property type="component" value="Chromosome 6"/>
</dbReference>
<feature type="domain" description="CCHC-type" evidence="4">
    <location>
        <begin position="313"/>
        <end position="327"/>
    </location>
</feature>
<dbReference type="InterPro" id="IPR032567">
    <property type="entry name" value="RTL1-rel"/>
</dbReference>
<keyword evidence="6" id="KW-1185">Reference proteome</keyword>
<dbReference type="Gene3D" id="2.40.70.10">
    <property type="entry name" value="Acid Proteases"/>
    <property type="match status" value="1"/>
</dbReference>
<reference evidence="5" key="1">
    <citation type="submission" date="2020-06" db="EMBL/GenBank/DDBJ databases">
        <authorList>
            <consortium name="Wellcome Sanger Institute Data Sharing"/>
        </authorList>
    </citation>
    <scope>NUCLEOTIDE SEQUENCE [LARGE SCALE GENOMIC DNA]</scope>
</reference>
<dbReference type="PROSITE" id="PS50158">
    <property type="entry name" value="ZF_CCHC"/>
    <property type="match status" value="1"/>
</dbReference>
<accession>A0A8C5H3E3</accession>
<protein>
    <recommendedName>
        <fullName evidence="4">CCHC-type domain-containing protein</fullName>
    </recommendedName>
</protein>
<keyword evidence="1" id="KW-0479">Metal-binding</keyword>
<feature type="region of interest" description="Disordered" evidence="3">
    <location>
        <begin position="254"/>
        <end position="305"/>
    </location>
</feature>
<evidence type="ECO:0000313" key="5">
    <source>
        <dbReference type="Ensembl" id="ENSGWIP00000039837.1"/>
    </source>
</evidence>
<dbReference type="CDD" id="cd00303">
    <property type="entry name" value="retropepsin_like"/>
    <property type="match status" value="1"/>
</dbReference>
<dbReference type="AlphaFoldDB" id="A0A8C5H3E3"/>
<keyword evidence="1" id="KW-0863">Zinc-finger</keyword>
<feature type="compositionally biased region" description="Pro residues" evidence="3">
    <location>
        <begin position="70"/>
        <end position="86"/>
    </location>
</feature>
<organism evidence="5 6">
    <name type="scientific">Gouania willdenowi</name>
    <name type="common">Blunt-snouted clingfish</name>
    <name type="synonym">Lepadogaster willdenowi</name>
    <dbReference type="NCBI Taxonomy" id="441366"/>
    <lineage>
        <taxon>Eukaryota</taxon>
        <taxon>Metazoa</taxon>
        <taxon>Chordata</taxon>
        <taxon>Craniata</taxon>
        <taxon>Vertebrata</taxon>
        <taxon>Euteleostomi</taxon>
        <taxon>Actinopterygii</taxon>
        <taxon>Neopterygii</taxon>
        <taxon>Teleostei</taxon>
        <taxon>Neoteleostei</taxon>
        <taxon>Acanthomorphata</taxon>
        <taxon>Ovalentaria</taxon>
        <taxon>Blenniimorphae</taxon>
        <taxon>Blenniiformes</taxon>
        <taxon>Gobiesocoidei</taxon>
        <taxon>Gobiesocidae</taxon>
        <taxon>Gobiesocinae</taxon>
        <taxon>Gouania</taxon>
    </lineage>
</organism>
<dbReference type="PANTHER" id="PTHR15503">
    <property type="entry name" value="LDOC1 RELATED"/>
    <property type="match status" value="1"/>
</dbReference>
<reference evidence="5" key="3">
    <citation type="submission" date="2025-09" db="UniProtKB">
        <authorList>
            <consortium name="Ensembl"/>
        </authorList>
    </citation>
    <scope>IDENTIFICATION</scope>
</reference>
<dbReference type="InterPro" id="IPR036875">
    <property type="entry name" value="Znf_CCHC_sf"/>
</dbReference>
<keyword evidence="2" id="KW-0175">Coiled coil</keyword>
<dbReference type="Pfam" id="PF03732">
    <property type="entry name" value="Retrotrans_gag"/>
    <property type="match status" value="1"/>
</dbReference>
<dbReference type="InterPro" id="IPR001878">
    <property type="entry name" value="Znf_CCHC"/>
</dbReference>
<name>A0A8C5H3E3_GOUWI</name>
<feature type="coiled-coil region" evidence="2">
    <location>
        <begin position="14"/>
        <end position="41"/>
    </location>
</feature>
<keyword evidence="1" id="KW-0862">Zinc</keyword>
<dbReference type="GO" id="GO:0003676">
    <property type="term" value="F:nucleic acid binding"/>
    <property type="evidence" value="ECO:0007669"/>
    <property type="project" value="InterPro"/>
</dbReference>
<evidence type="ECO:0000259" key="4">
    <source>
        <dbReference type="PROSITE" id="PS50158"/>
    </source>
</evidence>
<evidence type="ECO:0000256" key="2">
    <source>
        <dbReference type="SAM" id="Coils"/>
    </source>
</evidence>
<evidence type="ECO:0000313" key="6">
    <source>
        <dbReference type="Proteomes" id="UP000694680"/>
    </source>
</evidence>